<evidence type="ECO:0000313" key="2">
    <source>
        <dbReference type="Proteomes" id="UP000095280"/>
    </source>
</evidence>
<proteinExistence type="predicted"/>
<keyword evidence="2" id="KW-1185">Reference proteome</keyword>
<dbReference type="Gene3D" id="3.40.50.1820">
    <property type="entry name" value="alpha/beta hydrolase"/>
    <property type="match status" value="1"/>
</dbReference>
<evidence type="ECO:0000313" key="3">
    <source>
        <dbReference type="WBParaSite" id="maker-unitig_39575-snap-gene-0.1-mRNA-1"/>
    </source>
</evidence>
<dbReference type="PANTHER" id="PTHR42776">
    <property type="entry name" value="SERINE PEPTIDASE S9 FAMILY MEMBER"/>
    <property type="match status" value="1"/>
</dbReference>
<dbReference type="InterPro" id="IPR029058">
    <property type="entry name" value="AB_hydrolase_fold"/>
</dbReference>
<accession>A0A1I8FL80</accession>
<evidence type="ECO:0000256" key="1">
    <source>
        <dbReference type="ARBA" id="ARBA00022801"/>
    </source>
</evidence>
<keyword evidence="1" id="KW-0378">Hydrolase</keyword>
<name>A0A1I8FL80_9PLAT</name>
<dbReference type="GO" id="GO:0004252">
    <property type="term" value="F:serine-type endopeptidase activity"/>
    <property type="evidence" value="ECO:0007669"/>
    <property type="project" value="TreeGrafter"/>
</dbReference>
<dbReference type="SUPFAM" id="SSF53474">
    <property type="entry name" value="alpha/beta-Hydrolases"/>
    <property type="match status" value="1"/>
</dbReference>
<dbReference type="PANTHER" id="PTHR42776:SF4">
    <property type="entry name" value="ACYLAMINO-ACID-RELEASING ENZYME"/>
    <property type="match status" value="1"/>
</dbReference>
<dbReference type="Proteomes" id="UP000095280">
    <property type="component" value="Unplaced"/>
</dbReference>
<organism evidence="2 3">
    <name type="scientific">Macrostomum lignano</name>
    <dbReference type="NCBI Taxonomy" id="282301"/>
    <lineage>
        <taxon>Eukaryota</taxon>
        <taxon>Metazoa</taxon>
        <taxon>Spiralia</taxon>
        <taxon>Lophotrochozoa</taxon>
        <taxon>Platyhelminthes</taxon>
        <taxon>Rhabditophora</taxon>
        <taxon>Macrostomorpha</taxon>
        <taxon>Macrostomida</taxon>
        <taxon>Macrostomidae</taxon>
        <taxon>Macrostomum</taxon>
    </lineage>
</organism>
<dbReference type="AlphaFoldDB" id="A0A1I8FL80"/>
<reference evidence="3" key="1">
    <citation type="submission" date="2016-11" db="UniProtKB">
        <authorList>
            <consortium name="WormBaseParasite"/>
        </authorList>
    </citation>
    <scope>IDENTIFICATION</scope>
</reference>
<sequence length="746" mass="81992">RLLERSGPIVRSRITAVLYLIAQAPLRRVRGQLSLENYCASLPDAQAACLRAVKGQLSLENYCSSLPSATRCTGAFLSGQGQLSLENYCGRLYPMPQAPPERSGQLSLENLLGPSLAADATGGRLLSFCFDRSSQVLNARKRLPQNLRDFSFWKSQNVQGARNAELQQQYDYRIVRGAAAAWQHAKFLPAGRLLLQHIRPASFRWQANRQRHALILGSHKLKDVQCRPDRGLGRLDAVRKSGATAPPDAQIFFPFFSPRKKQKSQVSQSLSLMMKPSSVKPAKEVAQVYSNLAAYPVPQSAQLLPQYPFSDAIRTRCVYQRQDLATGRPSGPWLLKLKAEGSGSDNADKFVVHVYNESRFIKSNRSERESQARGVYDAGEAKSVGSKRMIAWNTLASNYPSTSDAVLCTLDVDSRRPRSSPCPDVLTDGHGTRRRAGPRTFWALRRWRKVFVGYKELPISWRRECAVIGHDTRAGVIAQVQPVPEAHLCGCRYAEPSGPHKQCRRLIWHAMGHKGYTVLIDFVNQRLLQRSLFQANFTRPTACRLVAGVLTNSAAYAVLVINYRGSLGFGKIDRRLPARRHWRARDVSDCNSGSGGDDAGRVGLSSPEYLVALPRLDGEKLAAFGGSHGGAFLGGHSDWPARPACFKAAVLRNRGDQPGHHGRRKRHSRLGLRAERPAIPATTRLLDRETLALLCPKSPLSHASKVNTPTLVAVGLKDLEVAAAAAVGSVPGTLRANGGECSQLGC</sequence>
<protein>
    <submittedName>
        <fullName evidence="3">PLAT domain-containing protein</fullName>
    </submittedName>
</protein>
<dbReference type="WBParaSite" id="maker-unitig_39575-snap-gene-0.1-mRNA-1">
    <property type="protein sequence ID" value="maker-unitig_39575-snap-gene-0.1-mRNA-1"/>
    <property type="gene ID" value="maker-unitig_39575-snap-gene-0.1"/>
</dbReference>